<evidence type="ECO:0000259" key="3">
    <source>
        <dbReference type="SMART" id="SM00475"/>
    </source>
</evidence>
<dbReference type="SUPFAM" id="SSF88723">
    <property type="entry name" value="PIN domain-like"/>
    <property type="match status" value="1"/>
</dbReference>
<dbReference type="GO" id="GO:0008409">
    <property type="term" value="F:5'-3' exonuclease activity"/>
    <property type="evidence" value="ECO:0007669"/>
    <property type="project" value="InterPro"/>
</dbReference>
<feature type="domain" description="5'-3' exonuclease" evidence="3">
    <location>
        <begin position="6"/>
        <end position="248"/>
    </location>
</feature>
<dbReference type="InterPro" id="IPR020046">
    <property type="entry name" value="5-3_exonucl_a-hlix_arch_N"/>
</dbReference>
<dbReference type="AlphaFoldDB" id="A0A0F9NRZ4"/>
<accession>A0A0F9NRZ4</accession>
<dbReference type="GO" id="GO:0003677">
    <property type="term" value="F:DNA binding"/>
    <property type="evidence" value="ECO:0007669"/>
    <property type="project" value="InterPro"/>
</dbReference>
<keyword evidence="1" id="KW-0540">Nuclease</keyword>
<organism evidence="4">
    <name type="scientific">marine sediment metagenome</name>
    <dbReference type="NCBI Taxonomy" id="412755"/>
    <lineage>
        <taxon>unclassified sequences</taxon>
        <taxon>metagenomes</taxon>
        <taxon>ecological metagenomes</taxon>
    </lineage>
</organism>
<dbReference type="InterPro" id="IPR036279">
    <property type="entry name" value="5-3_exonuclease_C_sf"/>
</dbReference>
<gene>
    <name evidence="4" type="ORF">LCGC14_0992470</name>
</gene>
<keyword evidence="2" id="KW-0378">Hydrolase</keyword>
<dbReference type="InterPro" id="IPR029060">
    <property type="entry name" value="PIN-like_dom_sf"/>
</dbReference>
<dbReference type="GO" id="GO:0017108">
    <property type="term" value="F:5'-flap endonuclease activity"/>
    <property type="evidence" value="ECO:0007669"/>
    <property type="project" value="InterPro"/>
</dbReference>
<evidence type="ECO:0000256" key="2">
    <source>
        <dbReference type="ARBA" id="ARBA00022801"/>
    </source>
</evidence>
<proteinExistence type="predicted"/>
<dbReference type="SUPFAM" id="SSF47807">
    <property type="entry name" value="5' to 3' exonuclease, C-terminal subdomain"/>
    <property type="match status" value="1"/>
</dbReference>
<comment type="caution">
    <text evidence="4">The sequence shown here is derived from an EMBL/GenBank/DDBJ whole genome shotgun (WGS) entry which is preliminary data.</text>
</comment>
<sequence length="285" mass="32439">MRILQQRDAVLLIDLSNFVARAIAVAQQDYLRLVLQMLLKLRRHYPHHRFVFAVEGAGTLRRQRLLPCYKEGRVPSPEFNEARQVAIQMLRRIECQHIKAPDGEADDAIATYVGQHPDDNCVIVSNDRDLWQLITPNCNVWATVKRNNVQVDRFACRRLLGVDPKVVPLMKALLGDASDNIPRGVARVHKKKLLRLVNDSEGRVDQIPQLVQDAEYLTVKDKEKIILALPTVKQHLSVTIAWNNLSLKTRTCSGDVEALTRFLDHYGATTWTTVDEIEIIVGMVK</sequence>
<evidence type="ECO:0000256" key="1">
    <source>
        <dbReference type="ARBA" id="ARBA00022722"/>
    </source>
</evidence>
<dbReference type="PANTHER" id="PTHR42646">
    <property type="entry name" value="FLAP ENDONUCLEASE XNI"/>
    <property type="match status" value="1"/>
</dbReference>
<dbReference type="Gene3D" id="1.10.150.20">
    <property type="entry name" value="5' to 3' exonuclease, C-terminal subdomain"/>
    <property type="match status" value="1"/>
</dbReference>
<dbReference type="PANTHER" id="PTHR42646:SF2">
    <property type="entry name" value="5'-3' EXONUCLEASE FAMILY PROTEIN"/>
    <property type="match status" value="1"/>
</dbReference>
<dbReference type="EMBL" id="LAZR01003781">
    <property type="protein sequence ID" value="KKN14797.1"/>
    <property type="molecule type" value="Genomic_DNA"/>
</dbReference>
<evidence type="ECO:0000313" key="4">
    <source>
        <dbReference type="EMBL" id="KKN14797.1"/>
    </source>
</evidence>
<dbReference type="InterPro" id="IPR002421">
    <property type="entry name" value="5-3_exonuclease"/>
</dbReference>
<reference evidence="4" key="1">
    <citation type="journal article" date="2015" name="Nature">
        <title>Complex archaea that bridge the gap between prokaryotes and eukaryotes.</title>
        <authorList>
            <person name="Spang A."/>
            <person name="Saw J.H."/>
            <person name="Jorgensen S.L."/>
            <person name="Zaremba-Niedzwiedzka K."/>
            <person name="Martijn J."/>
            <person name="Lind A.E."/>
            <person name="van Eijk R."/>
            <person name="Schleper C."/>
            <person name="Guy L."/>
            <person name="Ettema T.J."/>
        </authorList>
    </citation>
    <scope>NUCLEOTIDE SEQUENCE</scope>
</reference>
<name>A0A0F9NRZ4_9ZZZZ</name>
<protein>
    <recommendedName>
        <fullName evidence="3">5'-3' exonuclease domain-containing protein</fullName>
    </recommendedName>
</protein>
<dbReference type="Pfam" id="PF02739">
    <property type="entry name" value="5_3_exonuc_N"/>
    <property type="match status" value="1"/>
</dbReference>
<dbReference type="SMART" id="SM00475">
    <property type="entry name" value="53EXOc"/>
    <property type="match status" value="1"/>
</dbReference>
<dbReference type="InterPro" id="IPR038969">
    <property type="entry name" value="FEN"/>
</dbReference>
<dbReference type="Gene3D" id="3.40.50.1010">
    <property type="entry name" value="5'-nuclease"/>
    <property type="match status" value="1"/>
</dbReference>
<dbReference type="GO" id="GO:0033567">
    <property type="term" value="P:DNA replication, Okazaki fragment processing"/>
    <property type="evidence" value="ECO:0007669"/>
    <property type="project" value="InterPro"/>
</dbReference>